<evidence type="ECO:0000313" key="3">
    <source>
        <dbReference type="Proteomes" id="UP000316726"/>
    </source>
</evidence>
<accession>A0A5B8MN87</accession>
<evidence type="ECO:0000256" key="1">
    <source>
        <dbReference type="SAM" id="MobiDB-lite"/>
    </source>
</evidence>
<keyword evidence="3" id="KW-1185">Reference proteome</keyword>
<dbReference type="Proteomes" id="UP000316726">
    <property type="component" value="Chromosome 6"/>
</dbReference>
<feature type="region of interest" description="Disordered" evidence="1">
    <location>
        <begin position="112"/>
        <end position="139"/>
    </location>
</feature>
<dbReference type="EMBL" id="CP031039">
    <property type="protein sequence ID" value="QDZ21983.1"/>
    <property type="molecule type" value="Genomic_DNA"/>
</dbReference>
<proteinExistence type="predicted"/>
<gene>
    <name evidence="2" type="ORF">A3770_06p45010</name>
</gene>
<organism evidence="2 3">
    <name type="scientific">Chloropicon primus</name>
    <dbReference type="NCBI Taxonomy" id="1764295"/>
    <lineage>
        <taxon>Eukaryota</taxon>
        <taxon>Viridiplantae</taxon>
        <taxon>Chlorophyta</taxon>
        <taxon>Chloropicophyceae</taxon>
        <taxon>Chloropicales</taxon>
        <taxon>Chloropicaceae</taxon>
        <taxon>Chloropicon</taxon>
    </lineage>
</organism>
<evidence type="ECO:0000313" key="2">
    <source>
        <dbReference type="EMBL" id="QDZ21983.1"/>
    </source>
</evidence>
<reference evidence="2 3" key="1">
    <citation type="submission" date="2018-07" db="EMBL/GenBank/DDBJ databases">
        <title>The complete nuclear genome of the prasinophyte Chloropicon primus (CCMP1205).</title>
        <authorList>
            <person name="Pombert J.-F."/>
            <person name="Otis C."/>
            <person name="Turmel M."/>
            <person name="Lemieux C."/>
        </authorList>
    </citation>
    <scope>NUCLEOTIDE SEQUENCE [LARGE SCALE GENOMIC DNA]</scope>
    <source>
        <strain evidence="2 3">CCMP1205</strain>
    </source>
</reference>
<dbReference type="OrthoDB" id="547989at2759"/>
<protein>
    <recommendedName>
        <fullName evidence="4">PIH1D1/2/3 CS-like domain-containing protein</fullName>
    </recommendedName>
</protein>
<feature type="region of interest" description="Disordered" evidence="1">
    <location>
        <begin position="15"/>
        <end position="63"/>
    </location>
</feature>
<name>A0A5B8MN87_9CHLO</name>
<feature type="compositionally biased region" description="Low complexity" evidence="1">
    <location>
        <begin position="23"/>
        <end position="33"/>
    </location>
</feature>
<dbReference type="AlphaFoldDB" id="A0A5B8MN87"/>
<sequence length="285" mass="30431">MDRINSDLYVEVPVNSRPKAAEDVSSASKSAKAQKARGFDPGKALGGIGAASSTRSACHTRGDGKYQNGTSFLQEGNKVHIGPAAFSAENIEETMRELDKFGVFGARQGTAEGRAEGSLATAKAEKPGGHSGPATSSLAPLDTHMVQDLEKFLSLSEKVQKSRTLDESLSGLYDISGEAGHSKADGGAGSLTLGRSEPDHSIKWIPEEASPRKLEVRVKLPEVDSVKDVTLTLEDSKKLGRTLSVSSWKHELKIPVDRFPAGAVEALKPRAKWNKEKKTLKVVLS</sequence>
<evidence type="ECO:0008006" key="4">
    <source>
        <dbReference type="Google" id="ProtNLM"/>
    </source>
</evidence>